<dbReference type="InterPro" id="IPR007820">
    <property type="entry name" value="AbrB_fam"/>
</dbReference>
<feature type="transmembrane region" description="Helical" evidence="1">
    <location>
        <begin position="256"/>
        <end position="279"/>
    </location>
</feature>
<comment type="caution">
    <text evidence="2">The sequence shown here is derived from an EMBL/GenBank/DDBJ whole genome shotgun (WGS) entry which is preliminary data.</text>
</comment>
<protein>
    <submittedName>
        <fullName evidence="2">AbrB family transcriptional regulator</fullName>
    </submittedName>
</protein>
<organism evidence="2 3">
    <name type="scientific">Peribacillus asahii</name>
    <dbReference type="NCBI Taxonomy" id="228899"/>
    <lineage>
        <taxon>Bacteria</taxon>
        <taxon>Bacillati</taxon>
        <taxon>Bacillota</taxon>
        <taxon>Bacilli</taxon>
        <taxon>Bacillales</taxon>
        <taxon>Bacillaceae</taxon>
        <taxon>Peribacillus</taxon>
    </lineage>
</organism>
<feature type="transmembrane region" description="Helical" evidence="1">
    <location>
        <begin position="320"/>
        <end position="338"/>
    </location>
</feature>
<dbReference type="PANTHER" id="PTHR38457">
    <property type="entry name" value="REGULATOR ABRB-RELATED"/>
    <property type="match status" value="1"/>
</dbReference>
<feature type="transmembrane region" description="Helical" evidence="1">
    <location>
        <begin position="83"/>
        <end position="105"/>
    </location>
</feature>
<keyword evidence="3" id="KW-1185">Reference proteome</keyword>
<evidence type="ECO:0000313" key="3">
    <source>
        <dbReference type="Proteomes" id="UP000266016"/>
    </source>
</evidence>
<feature type="transmembrane region" description="Helical" evidence="1">
    <location>
        <begin position="58"/>
        <end position="77"/>
    </location>
</feature>
<dbReference type="NCBIfam" id="TIGR03082">
    <property type="entry name" value="Gneg_AbrB_dup"/>
    <property type="match status" value="2"/>
</dbReference>
<feature type="transmembrane region" description="Helical" evidence="1">
    <location>
        <begin position="147"/>
        <end position="165"/>
    </location>
</feature>
<dbReference type="GO" id="GO:0010468">
    <property type="term" value="P:regulation of gene expression"/>
    <property type="evidence" value="ECO:0007669"/>
    <property type="project" value="InterPro"/>
</dbReference>
<dbReference type="Proteomes" id="UP000266016">
    <property type="component" value="Unassembled WGS sequence"/>
</dbReference>
<name>A0A398AWU7_9BACI</name>
<feature type="transmembrane region" description="Helical" evidence="1">
    <location>
        <begin position="7"/>
        <end position="24"/>
    </location>
</feature>
<dbReference type="InterPro" id="IPR017516">
    <property type="entry name" value="AbrB_dup"/>
</dbReference>
<dbReference type="EMBL" id="QWVS01000066">
    <property type="protein sequence ID" value="RID81524.1"/>
    <property type="molecule type" value="Genomic_DNA"/>
</dbReference>
<evidence type="ECO:0000313" key="2">
    <source>
        <dbReference type="EMBL" id="RID81524.1"/>
    </source>
</evidence>
<proteinExistence type="predicted"/>
<feature type="transmembrane region" description="Helical" evidence="1">
    <location>
        <begin position="30"/>
        <end position="49"/>
    </location>
</feature>
<feature type="transmembrane region" description="Helical" evidence="1">
    <location>
        <begin position="225"/>
        <end position="244"/>
    </location>
</feature>
<gene>
    <name evidence="2" type="ORF">D1953_20490</name>
</gene>
<keyword evidence="1" id="KW-0472">Membrane</keyword>
<keyword evidence="1" id="KW-1133">Transmembrane helix</keyword>
<feature type="transmembrane region" description="Helical" evidence="1">
    <location>
        <begin position="177"/>
        <end position="196"/>
    </location>
</feature>
<accession>A0A398AWU7</accession>
<dbReference type="RefSeq" id="WP_119119007.1">
    <property type="nucleotide sequence ID" value="NZ_QWVS01000066.1"/>
</dbReference>
<dbReference type="AlphaFoldDB" id="A0A398AWU7"/>
<dbReference type="Pfam" id="PF05145">
    <property type="entry name" value="AbrB"/>
    <property type="match status" value="1"/>
</dbReference>
<feature type="transmembrane region" description="Helical" evidence="1">
    <location>
        <begin position="203"/>
        <end position="219"/>
    </location>
</feature>
<dbReference type="PANTHER" id="PTHR38457:SF1">
    <property type="entry name" value="REGULATOR ABRB-RELATED"/>
    <property type="match status" value="1"/>
</dbReference>
<sequence length="348" mass="38330">MAIAKSYLLTAILGVIGAYVFQLLHIPMPWLLGPLLTILVLQLTTPLSLKWNKHFRNFGLVIAGYSIGHAFTLEALADIRLYLPAMISLNVLYIILFIFISWVIVKRVKVDQLTALTSCVPGGMTQIVAYAEEQGSKHITMITFYQVLRVLCIVGFVPMLVVGSSSSSSTSVSDAHYTLPFLLFFASSYIAGFIAMKIKIPTGYMLGPVFLFMGLQLATIEIPEIPVSALHVAQIVLGIYIGLLMKKENLHLSKKLIFYAFVSSFLYIASAFGLALLAMKFYPLDFKTSFLSIVPGGLDQMGIISASVHANSTIVTAFQLFRVLVVSIVIVPSIKYFTSKRQIAPDTR</sequence>
<dbReference type="PIRSF" id="PIRSF038991">
    <property type="entry name" value="Protein_AbrB"/>
    <property type="match status" value="1"/>
</dbReference>
<keyword evidence="1" id="KW-0812">Transmembrane</keyword>
<reference evidence="2 3" key="1">
    <citation type="submission" date="2018-08" db="EMBL/GenBank/DDBJ databases">
        <title>Bacillus jemisoniae sp. nov., Bacillus chryseoplanitiae sp. nov., Bacillus resnikiae sp. nov., and Bacillus frankliniae sp. nov., isolated from Viking spacecraft and associated surfaces.</title>
        <authorList>
            <person name="Seuylemezian A."/>
            <person name="Vaishampayan P."/>
        </authorList>
    </citation>
    <scope>NUCLEOTIDE SEQUENCE [LARGE SCALE GENOMIC DNA]</scope>
    <source>
        <strain evidence="2 3">MA001</strain>
    </source>
</reference>
<evidence type="ECO:0000256" key="1">
    <source>
        <dbReference type="SAM" id="Phobius"/>
    </source>
</evidence>
<dbReference type="GO" id="GO:0016020">
    <property type="term" value="C:membrane"/>
    <property type="evidence" value="ECO:0007669"/>
    <property type="project" value="InterPro"/>
</dbReference>